<protein>
    <submittedName>
        <fullName evidence="2">Uncharacterized protein</fullName>
    </submittedName>
</protein>
<name>B0P5S9_9FIRM</name>
<feature type="transmembrane region" description="Helical" evidence="1">
    <location>
        <begin position="12"/>
        <end position="35"/>
    </location>
</feature>
<gene>
    <name evidence="2" type="ORF">ANACOL_00101</name>
</gene>
<keyword evidence="1" id="KW-0812">Transmembrane</keyword>
<accession>B0P5S9</accession>
<sequence>MNQVHPSSELFLLLNMTDMLSHVILTINQFLSLLFQRYHFL</sequence>
<dbReference type="Proteomes" id="UP000003803">
    <property type="component" value="Unassembled WGS sequence"/>
</dbReference>
<keyword evidence="1" id="KW-0472">Membrane</keyword>
<comment type="caution">
    <text evidence="2">The sequence shown here is derived from an EMBL/GenBank/DDBJ whole genome shotgun (WGS) entry which is preliminary data.</text>
</comment>
<proteinExistence type="predicted"/>
<dbReference type="EMBL" id="ABGD02000003">
    <property type="protein sequence ID" value="EDS13086.1"/>
    <property type="molecule type" value="Genomic_DNA"/>
</dbReference>
<dbReference type="HOGENOM" id="CLU_3264833_0_0_9"/>
<organism evidence="2 3">
    <name type="scientific">Anaerotruncus colihominis DSM 17241</name>
    <dbReference type="NCBI Taxonomy" id="445972"/>
    <lineage>
        <taxon>Bacteria</taxon>
        <taxon>Bacillati</taxon>
        <taxon>Bacillota</taxon>
        <taxon>Clostridia</taxon>
        <taxon>Eubacteriales</taxon>
        <taxon>Oscillospiraceae</taxon>
        <taxon>Anaerotruncus</taxon>
    </lineage>
</organism>
<evidence type="ECO:0000256" key="1">
    <source>
        <dbReference type="SAM" id="Phobius"/>
    </source>
</evidence>
<dbReference type="AlphaFoldDB" id="B0P5S9"/>
<reference evidence="2" key="1">
    <citation type="submission" date="2007-11" db="EMBL/GenBank/DDBJ databases">
        <authorList>
            <person name="Fulton L."/>
            <person name="Clifton S."/>
            <person name="Fulton B."/>
            <person name="Xu J."/>
            <person name="Minx P."/>
            <person name="Pepin K.H."/>
            <person name="Johnson M."/>
            <person name="Thiruvilangam P."/>
            <person name="Bhonagiri V."/>
            <person name="Nash W.E."/>
            <person name="Mardis E.R."/>
            <person name="Wilson R.K."/>
        </authorList>
    </citation>
    <scope>NUCLEOTIDE SEQUENCE [LARGE SCALE GENOMIC DNA]</scope>
    <source>
        <strain evidence="2">DSM 17241</strain>
    </source>
</reference>
<evidence type="ECO:0000313" key="2">
    <source>
        <dbReference type="EMBL" id="EDS13086.1"/>
    </source>
</evidence>
<reference evidence="2" key="2">
    <citation type="submission" date="2013-09" db="EMBL/GenBank/DDBJ databases">
        <title>Draft genome sequence of Anaerotruncus colihominis(DSM 17241).</title>
        <authorList>
            <person name="Sudarsanam P."/>
            <person name="Ley R."/>
            <person name="Guruge J."/>
            <person name="Turnbaugh P.J."/>
            <person name="Mahowald M."/>
            <person name="Liep D."/>
            <person name="Gordon J."/>
        </authorList>
    </citation>
    <scope>NUCLEOTIDE SEQUENCE</scope>
    <source>
        <strain evidence="2">DSM 17241</strain>
    </source>
</reference>
<keyword evidence="3" id="KW-1185">Reference proteome</keyword>
<keyword evidence="1" id="KW-1133">Transmembrane helix</keyword>
<evidence type="ECO:0000313" key="3">
    <source>
        <dbReference type="Proteomes" id="UP000003803"/>
    </source>
</evidence>